<dbReference type="Proteomes" id="UP000214975">
    <property type="component" value="Chromosome"/>
</dbReference>
<reference evidence="1 2" key="1">
    <citation type="submission" date="2016-08" db="EMBL/GenBank/DDBJ databases">
        <title>A novel genetic cassette of butanologenic Thermoanaerobacterium thermosaccharolyticum that directly convert cellulose to butanol.</title>
        <authorList>
            <person name="Li T."/>
            <person name="He J."/>
        </authorList>
    </citation>
    <scope>NUCLEOTIDE SEQUENCE [LARGE SCALE GENOMIC DNA]</scope>
    <source>
        <strain evidence="1 2">TG57</strain>
    </source>
</reference>
<accession>A0A223HZW1</accession>
<dbReference type="EMBL" id="CP016893">
    <property type="protein sequence ID" value="AST58008.1"/>
    <property type="molecule type" value="Genomic_DNA"/>
</dbReference>
<proteinExistence type="predicted"/>
<evidence type="ECO:0000313" key="2">
    <source>
        <dbReference type="Proteomes" id="UP000214975"/>
    </source>
</evidence>
<protein>
    <submittedName>
        <fullName evidence="1">Uncharacterized protein</fullName>
    </submittedName>
</protein>
<sequence>MKNKHLKSEVKALLSNAEKVLGKDSIQYQKLDYILDILVTVYECNYDSEKDLLEESKALLAKLSKQIPELSPEQFREKYPSISQMIAYLDEWLTN</sequence>
<name>A0A223HZW1_THETR</name>
<dbReference type="AlphaFoldDB" id="A0A223HZW1"/>
<evidence type="ECO:0000313" key="1">
    <source>
        <dbReference type="EMBL" id="AST58008.1"/>
    </source>
</evidence>
<gene>
    <name evidence="1" type="ORF">Thert_02064</name>
</gene>
<organism evidence="1 2">
    <name type="scientific">Thermoanaerobacterium thermosaccharolyticum</name>
    <name type="common">Clostridium thermosaccharolyticum</name>
    <dbReference type="NCBI Taxonomy" id="1517"/>
    <lineage>
        <taxon>Bacteria</taxon>
        <taxon>Bacillati</taxon>
        <taxon>Bacillota</taxon>
        <taxon>Clostridia</taxon>
        <taxon>Thermoanaerobacterales</taxon>
        <taxon>Thermoanaerobacteraceae</taxon>
        <taxon>Thermoanaerobacterium</taxon>
    </lineage>
</organism>